<protein>
    <submittedName>
        <fullName evidence="1">Uncharacterized protein</fullName>
    </submittedName>
</protein>
<proteinExistence type="predicted"/>
<feature type="non-terminal residue" evidence="1">
    <location>
        <position position="146"/>
    </location>
</feature>
<comment type="caution">
    <text evidence="1">The sequence shown here is derived from an EMBL/GenBank/DDBJ whole genome shotgun (WGS) entry which is preliminary data.</text>
</comment>
<keyword evidence="2" id="KW-1185">Reference proteome</keyword>
<sequence>MPTILKPLNMKNILLTILFLSTLNCFAQDKLVFNTKFVQSEDKWVAFEADSVGSHNFGFIYIDSQAGLTLDYARSFKIDNNGKFIIKKKELDGSMKVRLQPNNRLVAIIPESHYSELGISKFPEWLKYYKENHYCPIKTKVSHFST</sequence>
<dbReference type="EMBL" id="NOXX01000120">
    <property type="protein sequence ID" value="OYQ48660.1"/>
    <property type="molecule type" value="Genomic_DNA"/>
</dbReference>
<gene>
    <name evidence="1" type="ORF">CHX27_02065</name>
</gene>
<accession>A0A256A6D9</accession>
<evidence type="ECO:0000313" key="1">
    <source>
        <dbReference type="EMBL" id="OYQ48660.1"/>
    </source>
</evidence>
<dbReference type="Proteomes" id="UP000216035">
    <property type="component" value="Unassembled WGS sequence"/>
</dbReference>
<name>A0A256A6D9_9FLAO</name>
<dbReference type="AlphaFoldDB" id="A0A256A6D9"/>
<evidence type="ECO:0000313" key="2">
    <source>
        <dbReference type="Proteomes" id="UP000216035"/>
    </source>
</evidence>
<reference evidence="1 2" key="1">
    <citation type="submission" date="2017-07" db="EMBL/GenBank/DDBJ databases">
        <title>Flavobacterium cyanobacteriorum sp. nov., isolated from cyanobacterial aggregates in a eutrophic lake.</title>
        <authorList>
            <person name="Cai H."/>
        </authorList>
    </citation>
    <scope>NUCLEOTIDE SEQUENCE [LARGE SCALE GENOMIC DNA]</scope>
    <source>
        <strain evidence="1 2">TH167</strain>
    </source>
</reference>
<organism evidence="1 2">
    <name type="scientific">Flavobacterium aurantiibacter</name>
    <dbReference type="NCBI Taxonomy" id="2023067"/>
    <lineage>
        <taxon>Bacteria</taxon>
        <taxon>Pseudomonadati</taxon>
        <taxon>Bacteroidota</taxon>
        <taxon>Flavobacteriia</taxon>
        <taxon>Flavobacteriales</taxon>
        <taxon>Flavobacteriaceae</taxon>
        <taxon>Flavobacterium</taxon>
    </lineage>
</organism>